<evidence type="ECO:0000256" key="1">
    <source>
        <dbReference type="SAM" id="MobiDB-lite"/>
    </source>
</evidence>
<evidence type="ECO:0000313" key="2">
    <source>
        <dbReference type="EMBL" id="CEF49500.1"/>
    </source>
</evidence>
<geneLocation type="plasmid" evidence="2">
    <name>1</name>
</geneLocation>
<feature type="compositionally biased region" description="Polar residues" evidence="1">
    <location>
        <begin position="1"/>
        <end position="10"/>
    </location>
</feature>
<feature type="region of interest" description="Disordered" evidence="1">
    <location>
        <begin position="1"/>
        <end position="20"/>
    </location>
</feature>
<reference evidence="2" key="1">
    <citation type="submission" date="2014-07" db="EMBL/GenBank/DDBJ databases">
        <authorList>
            <person name="Remaud-Simeon Magali"/>
            <person name="Passerini Delphine"/>
        </authorList>
    </citation>
    <scope>NUCLEOTIDE SEQUENCE</scope>
    <source>
        <strain evidence="2">NRRL B-1299</strain>
        <plasmid evidence="2">1</plasmid>
    </source>
</reference>
<dbReference type="EMBL" id="LM651913">
    <property type="protein sequence ID" value="CEF49500.1"/>
    <property type="molecule type" value="Genomic_DNA"/>
</dbReference>
<dbReference type="AlphaFoldDB" id="A0A0A1ITX6"/>
<gene>
    <name evidence="2" type="ORF">BN964_p00007</name>
</gene>
<sequence>MSGSSRSNSPRTRRGAGKKSRCAFLCMRKSVLSASLSTP</sequence>
<organism evidence="2">
    <name type="scientific">Leuconostoc citreum</name>
    <dbReference type="NCBI Taxonomy" id="33964"/>
    <lineage>
        <taxon>Bacteria</taxon>
        <taxon>Bacillati</taxon>
        <taxon>Bacillota</taxon>
        <taxon>Bacilli</taxon>
        <taxon>Lactobacillales</taxon>
        <taxon>Lactobacillaceae</taxon>
        <taxon>Leuconostoc</taxon>
    </lineage>
</organism>
<feature type="compositionally biased region" description="Basic residues" evidence="1">
    <location>
        <begin position="11"/>
        <end position="20"/>
    </location>
</feature>
<accession>A0A0A1ITX6</accession>
<name>A0A0A1ITX6_LEUCI</name>
<keyword evidence="2" id="KW-0614">Plasmid</keyword>
<proteinExistence type="predicted"/>
<protein>
    <submittedName>
        <fullName evidence="2">Uncharacterized protein</fullName>
    </submittedName>
</protein>